<feature type="transmembrane region" description="Helical" evidence="6">
    <location>
        <begin position="367"/>
        <end position="388"/>
    </location>
</feature>
<protein>
    <submittedName>
        <fullName evidence="7">Amino acid permease</fullName>
    </submittedName>
</protein>
<reference evidence="7 8" key="1">
    <citation type="submission" date="2018-08" db="EMBL/GenBank/DDBJ databases">
        <title>Erythrobacter zhengii sp.nov., a bacterium isolated from deep-sea sediment.</title>
        <authorList>
            <person name="Fang C."/>
            <person name="Wu Y.-H."/>
            <person name="Sun C."/>
            <person name="Wang H."/>
            <person name="Cheng H."/>
            <person name="Meng F.-X."/>
            <person name="Wang C.-S."/>
            <person name="Xu X.-W."/>
        </authorList>
    </citation>
    <scope>NUCLEOTIDE SEQUENCE [LARGE SCALE GENOMIC DNA]</scope>
    <source>
        <strain evidence="7 8">CCTCC AB 2015396</strain>
    </source>
</reference>
<feature type="transmembrane region" description="Helical" evidence="6">
    <location>
        <begin position="132"/>
        <end position="154"/>
    </location>
</feature>
<evidence type="ECO:0000256" key="1">
    <source>
        <dbReference type="ARBA" id="ARBA00004651"/>
    </source>
</evidence>
<evidence type="ECO:0000313" key="7">
    <source>
        <dbReference type="EMBL" id="RIV88595.1"/>
    </source>
</evidence>
<evidence type="ECO:0000256" key="2">
    <source>
        <dbReference type="ARBA" id="ARBA00022475"/>
    </source>
</evidence>
<keyword evidence="2" id="KW-1003">Cell membrane</keyword>
<keyword evidence="5 6" id="KW-0472">Membrane</keyword>
<name>A0A3A1P582_9SPHN</name>
<dbReference type="OrthoDB" id="9804700at2"/>
<evidence type="ECO:0000313" key="8">
    <source>
        <dbReference type="Proteomes" id="UP000265366"/>
    </source>
</evidence>
<organism evidence="7 8">
    <name type="scientific">Aurantiacibacter xanthus</name>
    <dbReference type="NCBI Taxonomy" id="1784712"/>
    <lineage>
        <taxon>Bacteria</taxon>
        <taxon>Pseudomonadati</taxon>
        <taxon>Pseudomonadota</taxon>
        <taxon>Alphaproteobacteria</taxon>
        <taxon>Sphingomonadales</taxon>
        <taxon>Erythrobacteraceae</taxon>
        <taxon>Aurantiacibacter</taxon>
    </lineage>
</organism>
<feature type="transmembrane region" description="Helical" evidence="6">
    <location>
        <begin position="314"/>
        <end position="347"/>
    </location>
</feature>
<dbReference type="GO" id="GO:0022857">
    <property type="term" value="F:transmembrane transporter activity"/>
    <property type="evidence" value="ECO:0007669"/>
    <property type="project" value="InterPro"/>
</dbReference>
<feature type="transmembrane region" description="Helical" evidence="6">
    <location>
        <begin position="394"/>
        <end position="412"/>
    </location>
</feature>
<dbReference type="InterPro" id="IPR050367">
    <property type="entry name" value="APC_superfamily"/>
</dbReference>
<dbReference type="AlphaFoldDB" id="A0A3A1P582"/>
<dbReference type="Pfam" id="PF13520">
    <property type="entry name" value="AA_permease_2"/>
    <property type="match status" value="1"/>
</dbReference>
<dbReference type="Gene3D" id="1.20.1740.10">
    <property type="entry name" value="Amino acid/polyamine transporter I"/>
    <property type="match status" value="1"/>
</dbReference>
<evidence type="ECO:0000256" key="6">
    <source>
        <dbReference type="SAM" id="Phobius"/>
    </source>
</evidence>
<dbReference type="Proteomes" id="UP000265366">
    <property type="component" value="Unassembled WGS sequence"/>
</dbReference>
<dbReference type="PANTHER" id="PTHR42770:SF11">
    <property type="entry name" value="INNER MEMBRANE TRANSPORT PROTEIN YBAT"/>
    <property type="match status" value="1"/>
</dbReference>
<keyword evidence="8" id="KW-1185">Reference proteome</keyword>
<evidence type="ECO:0000256" key="3">
    <source>
        <dbReference type="ARBA" id="ARBA00022692"/>
    </source>
</evidence>
<feature type="transmembrane region" description="Helical" evidence="6">
    <location>
        <begin position="195"/>
        <end position="220"/>
    </location>
</feature>
<feature type="transmembrane region" description="Helical" evidence="6">
    <location>
        <begin position="166"/>
        <end position="188"/>
    </location>
</feature>
<dbReference type="GO" id="GO:0005886">
    <property type="term" value="C:plasma membrane"/>
    <property type="evidence" value="ECO:0007669"/>
    <property type="project" value="UniProtKB-SubCell"/>
</dbReference>
<dbReference type="PANTHER" id="PTHR42770">
    <property type="entry name" value="AMINO ACID TRANSPORTER-RELATED"/>
    <property type="match status" value="1"/>
</dbReference>
<feature type="transmembrane region" description="Helical" evidence="6">
    <location>
        <begin position="62"/>
        <end position="83"/>
    </location>
</feature>
<comment type="caution">
    <text evidence="7">The sequence shown here is derived from an EMBL/GenBank/DDBJ whole genome shotgun (WGS) entry which is preliminary data.</text>
</comment>
<dbReference type="PIRSF" id="PIRSF006060">
    <property type="entry name" value="AA_transporter"/>
    <property type="match status" value="1"/>
</dbReference>
<evidence type="ECO:0000256" key="4">
    <source>
        <dbReference type="ARBA" id="ARBA00022989"/>
    </source>
</evidence>
<sequence>MSASKAVLPKITQVRRRGALAGSVRAPLFVLRLSRFVMSSTSPQSAGSPAPVQRRALGVGGAWAMAVGGMIGGGIFSTLGVVISVAGHWAWVSFLLGGIVALASGHSYSALTRQIGEPGGSYAYLRALGWRRSATAVAWVLVAGYTLTVAVYAVTFGSYAANAFGAPHWVALACALGAIALLAGLNLWGASESTMFELIAVSGKLVILLGLAFLGLWHWAPEKLMLEAGQPVGLGHAVVGMGVVFMAYEGFQLLSYDYDEMRNPARTIRIAMPLAIAMTTVTYIVVALGAGMLAGADQIVAHEEVALAIAGREALGLAGFIAVSVAATFSAGSAINATVFATARLAAQAAEDGEMPALFGQRDGHNVPWAGTVLISAVAGVFVLVGGIEQLVEGASFVFLLIFALVNWIAIHRQAGSRVVASVGLIGALAGAVMLVGYLTGVV</sequence>
<feature type="transmembrane region" description="Helical" evidence="6">
    <location>
        <begin position="89"/>
        <end position="111"/>
    </location>
</feature>
<proteinExistence type="predicted"/>
<dbReference type="InterPro" id="IPR002293">
    <property type="entry name" value="AA/rel_permease1"/>
</dbReference>
<feature type="transmembrane region" description="Helical" evidence="6">
    <location>
        <begin position="232"/>
        <end position="251"/>
    </location>
</feature>
<feature type="transmembrane region" description="Helical" evidence="6">
    <location>
        <begin position="419"/>
        <end position="440"/>
    </location>
</feature>
<comment type="subcellular location">
    <subcellularLocation>
        <location evidence="1">Cell membrane</location>
        <topology evidence="1">Multi-pass membrane protein</topology>
    </subcellularLocation>
</comment>
<gene>
    <name evidence="7" type="ORF">D2V17_06790</name>
</gene>
<accession>A0A3A1P582</accession>
<keyword evidence="3 6" id="KW-0812">Transmembrane</keyword>
<feature type="transmembrane region" description="Helical" evidence="6">
    <location>
        <begin position="272"/>
        <end position="294"/>
    </location>
</feature>
<keyword evidence="4 6" id="KW-1133">Transmembrane helix</keyword>
<dbReference type="EMBL" id="QXFM01000066">
    <property type="protein sequence ID" value="RIV88595.1"/>
    <property type="molecule type" value="Genomic_DNA"/>
</dbReference>
<evidence type="ECO:0000256" key="5">
    <source>
        <dbReference type="ARBA" id="ARBA00023136"/>
    </source>
</evidence>